<feature type="binding site" evidence="3">
    <location>
        <position position="206"/>
    </location>
    <ligand>
        <name>a divalent metal cation</name>
        <dbReference type="ChEBI" id="CHEBI:60240"/>
    </ligand>
</feature>
<dbReference type="GO" id="GO:0046872">
    <property type="term" value="F:metal ion binding"/>
    <property type="evidence" value="ECO:0007669"/>
    <property type="project" value="UniProtKB-KW"/>
</dbReference>
<organism evidence="5 6">
    <name type="scientific">Sphingomonas taxi</name>
    <dbReference type="NCBI Taxonomy" id="1549858"/>
    <lineage>
        <taxon>Bacteria</taxon>
        <taxon>Pseudomonadati</taxon>
        <taxon>Pseudomonadota</taxon>
        <taxon>Alphaproteobacteria</taxon>
        <taxon>Sphingomonadales</taxon>
        <taxon>Sphingomonadaceae</taxon>
        <taxon>Sphingomonas</taxon>
    </lineage>
</organism>
<dbReference type="Gene3D" id="2.120.10.30">
    <property type="entry name" value="TolB, C-terminal domain"/>
    <property type="match status" value="1"/>
</dbReference>
<dbReference type="STRING" id="1549858.MC45_16550"/>
<dbReference type="Proteomes" id="UP000033200">
    <property type="component" value="Chromosome"/>
</dbReference>
<name>A0A097EJG9_9SPHN</name>
<comment type="cofactor">
    <cofactor evidence="3">
        <name>Zn(2+)</name>
        <dbReference type="ChEBI" id="CHEBI:29105"/>
    </cofactor>
    <text evidence="3">Binds 1 divalent metal cation per subunit.</text>
</comment>
<dbReference type="AlphaFoldDB" id="A0A097EJG9"/>
<dbReference type="PRINTS" id="PR01790">
    <property type="entry name" value="SMP30FAMILY"/>
</dbReference>
<protein>
    <recommendedName>
        <fullName evidence="4">SMP-30/Gluconolactonase/LRE-like region domain-containing protein</fullName>
    </recommendedName>
</protein>
<dbReference type="InterPro" id="IPR011042">
    <property type="entry name" value="6-blade_b-propeller_TolB-like"/>
</dbReference>
<evidence type="ECO:0000256" key="1">
    <source>
        <dbReference type="ARBA" id="ARBA00022801"/>
    </source>
</evidence>
<keyword evidence="3" id="KW-0862">Zinc</keyword>
<dbReference type="EMBL" id="CP009571">
    <property type="protein sequence ID" value="AIT07711.1"/>
    <property type="molecule type" value="Genomic_DNA"/>
</dbReference>
<dbReference type="eggNOG" id="COG3386">
    <property type="taxonomic scope" value="Bacteria"/>
</dbReference>
<dbReference type="InterPro" id="IPR051262">
    <property type="entry name" value="SMP-30/CGR1_Lactonase"/>
</dbReference>
<keyword evidence="1" id="KW-0378">Hydrolase</keyword>
<evidence type="ECO:0000313" key="5">
    <source>
        <dbReference type="EMBL" id="AIT07711.1"/>
    </source>
</evidence>
<feature type="binding site" evidence="3">
    <location>
        <position position="103"/>
    </location>
    <ligand>
        <name>substrate</name>
    </ligand>
</feature>
<dbReference type="RefSeq" id="WP_038665537.1">
    <property type="nucleotide sequence ID" value="NZ_CP009571.1"/>
</dbReference>
<dbReference type="PANTHER" id="PTHR47572">
    <property type="entry name" value="LIPOPROTEIN-RELATED"/>
    <property type="match status" value="1"/>
</dbReference>
<dbReference type="KEGG" id="stax:MC45_16550"/>
<evidence type="ECO:0000256" key="3">
    <source>
        <dbReference type="PIRSR" id="PIRSR605511-2"/>
    </source>
</evidence>
<accession>A0A097EJG9</accession>
<dbReference type="InterPro" id="IPR005511">
    <property type="entry name" value="SMP-30"/>
</dbReference>
<evidence type="ECO:0000313" key="6">
    <source>
        <dbReference type="Proteomes" id="UP000033200"/>
    </source>
</evidence>
<evidence type="ECO:0000256" key="2">
    <source>
        <dbReference type="PIRSR" id="PIRSR605511-1"/>
    </source>
</evidence>
<feature type="domain" description="SMP-30/Gluconolactonase/LRE-like region" evidence="4">
    <location>
        <begin position="18"/>
        <end position="268"/>
    </location>
</feature>
<feature type="active site" description="Proton donor/acceptor" evidence="2">
    <location>
        <position position="206"/>
    </location>
</feature>
<dbReference type="HOGENOM" id="CLU_077667_0_0_5"/>
<dbReference type="Pfam" id="PF08450">
    <property type="entry name" value="SGL"/>
    <property type="match status" value="1"/>
</dbReference>
<dbReference type="SUPFAM" id="SSF63829">
    <property type="entry name" value="Calcium-dependent phosphotriesterase"/>
    <property type="match status" value="1"/>
</dbReference>
<keyword evidence="6" id="KW-1185">Reference proteome</keyword>
<evidence type="ECO:0000259" key="4">
    <source>
        <dbReference type="Pfam" id="PF08450"/>
    </source>
</evidence>
<feature type="binding site" evidence="3">
    <location>
        <position position="156"/>
    </location>
    <ligand>
        <name>a divalent metal cation</name>
        <dbReference type="ChEBI" id="CHEBI:60240"/>
    </ligand>
</feature>
<sequence>MPALLKPAGRIGRDLRRPECVLVAADGTVFVSDARGGVTRIDAMDRCTHLPCPGGATNGVAQRRDGTLILAGIDSGTVHALRPDGSSMPLIDRFDGEPLGAVNFPYCDPRGDLWLTVSTRTVPRSRAIDAPIPDGYVLSLRADGPRLMAQGLCFANELRIDPPMRWAYLAESARGRVVRMAIGADGTLGPAMPFGPDPLFANAIVDGLAWDVEGGLWVTEVTRNALYRIAPDGIAQCLYEDPDASLLDFPASIAFGGPNRRTLYVGSIRMDHVLRFRSPVAGAPMWHHRRDGRR</sequence>
<dbReference type="PANTHER" id="PTHR47572:SF4">
    <property type="entry name" value="LACTONASE DRP35"/>
    <property type="match status" value="1"/>
</dbReference>
<reference evidence="5 6" key="1">
    <citation type="submission" date="2014-09" db="EMBL/GenBank/DDBJ databases">
        <title>Using Illumina technology Improving SMRT sequencing Genome Assembly by RASTools.</title>
        <authorList>
            <person name="Zhou Y."/>
            <person name="Ma T."/>
            <person name="Liu T."/>
        </authorList>
    </citation>
    <scope>NUCLEOTIDE SEQUENCE [LARGE SCALE GENOMIC DNA]</scope>
    <source>
        <strain evidence="5 6">ATCC 55669</strain>
    </source>
</reference>
<dbReference type="GO" id="GO:0016787">
    <property type="term" value="F:hydrolase activity"/>
    <property type="evidence" value="ECO:0007669"/>
    <property type="project" value="UniProtKB-KW"/>
</dbReference>
<proteinExistence type="predicted"/>
<gene>
    <name evidence="5" type="ORF">MC45_16550</name>
</gene>
<keyword evidence="3" id="KW-0479">Metal-binding</keyword>
<dbReference type="InterPro" id="IPR013658">
    <property type="entry name" value="SGL"/>
</dbReference>